<organism evidence="10 11">
    <name type="scientific">Meganyctiphanes norvegica</name>
    <name type="common">Northern krill</name>
    <name type="synonym">Thysanopoda norvegica</name>
    <dbReference type="NCBI Taxonomy" id="48144"/>
    <lineage>
        <taxon>Eukaryota</taxon>
        <taxon>Metazoa</taxon>
        <taxon>Ecdysozoa</taxon>
        <taxon>Arthropoda</taxon>
        <taxon>Crustacea</taxon>
        <taxon>Multicrustacea</taxon>
        <taxon>Malacostraca</taxon>
        <taxon>Eumalacostraca</taxon>
        <taxon>Eucarida</taxon>
        <taxon>Euphausiacea</taxon>
        <taxon>Euphausiidae</taxon>
        <taxon>Meganyctiphanes</taxon>
    </lineage>
</organism>
<dbReference type="GO" id="GO:0008270">
    <property type="term" value="F:zinc ion binding"/>
    <property type="evidence" value="ECO:0007669"/>
    <property type="project" value="UniProtKB-UniRule"/>
</dbReference>
<feature type="region of interest" description="Disordered" evidence="8">
    <location>
        <begin position="82"/>
        <end position="144"/>
    </location>
</feature>
<evidence type="ECO:0000256" key="4">
    <source>
        <dbReference type="ARBA" id="ARBA00022833"/>
    </source>
</evidence>
<dbReference type="AlphaFoldDB" id="A0AAV2RJZ9"/>
<evidence type="ECO:0000256" key="8">
    <source>
        <dbReference type="SAM" id="MobiDB-lite"/>
    </source>
</evidence>
<dbReference type="Pfam" id="PF01400">
    <property type="entry name" value="Astacin"/>
    <property type="match status" value="1"/>
</dbReference>
<dbReference type="EC" id="3.4.24.-" evidence="7"/>
<evidence type="ECO:0000256" key="3">
    <source>
        <dbReference type="ARBA" id="ARBA00022801"/>
    </source>
</evidence>
<comment type="cofactor">
    <cofactor evidence="6 7">
        <name>Zn(2+)</name>
        <dbReference type="ChEBI" id="CHEBI:29105"/>
    </cofactor>
    <text evidence="6 7">Binds 1 zinc ion per subunit.</text>
</comment>
<dbReference type="InterPro" id="IPR034035">
    <property type="entry name" value="Astacin-like_dom"/>
</dbReference>
<comment type="caution">
    <text evidence="6">Lacks conserved residue(s) required for the propagation of feature annotation.</text>
</comment>
<dbReference type="PANTHER" id="PTHR10127:SF780">
    <property type="entry name" value="METALLOENDOPEPTIDASE"/>
    <property type="match status" value="1"/>
</dbReference>
<keyword evidence="3 6" id="KW-0378">Hydrolase</keyword>
<dbReference type="EMBL" id="CAXKWB010023601">
    <property type="protein sequence ID" value="CAL4125409.1"/>
    <property type="molecule type" value="Genomic_DNA"/>
</dbReference>
<feature type="binding site" evidence="6">
    <location>
        <position position="255"/>
    </location>
    <ligand>
        <name>Zn(2+)</name>
        <dbReference type="ChEBI" id="CHEBI:29105"/>
        <note>catalytic</note>
    </ligand>
</feature>
<evidence type="ECO:0000256" key="2">
    <source>
        <dbReference type="ARBA" id="ARBA00022723"/>
    </source>
</evidence>
<dbReference type="Gene3D" id="3.40.390.10">
    <property type="entry name" value="Collagenase (Catalytic Domain)"/>
    <property type="match status" value="1"/>
</dbReference>
<evidence type="ECO:0000313" key="10">
    <source>
        <dbReference type="EMBL" id="CAL4125409.1"/>
    </source>
</evidence>
<dbReference type="GO" id="GO:0004222">
    <property type="term" value="F:metalloendopeptidase activity"/>
    <property type="evidence" value="ECO:0007669"/>
    <property type="project" value="UniProtKB-UniRule"/>
</dbReference>
<keyword evidence="2 6" id="KW-0479">Metal-binding</keyword>
<evidence type="ECO:0000259" key="9">
    <source>
        <dbReference type="PROSITE" id="PS51864"/>
    </source>
</evidence>
<evidence type="ECO:0000256" key="5">
    <source>
        <dbReference type="ARBA" id="ARBA00023049"/>
    </source>
</evidence>
<dbReference type="GO" id="GO:0006508">
    <property type="term" value="P:proteolysis"/>
    <property type="evidence" value="ECO:0007669"/>
    <property type="project" value="UniProtKB-KW"/>
</dbReference>
<dbReference type="PRINTS" id="PR00480">
    <property type="entry name" value="ASTACIN"/>
</dbReference>
<sequence length="392" mass="44296">MKHTVTNWYNPVFEEKIEIKIRHFRYSPPSPATYHYLNFLRRDGTLTYQILQKSFQYITKNRENDDLGSPIFLKEFSKDLNDSTVVAPPPGPQNDRENSWESQDSGNDVMGPPISPEEFAEVQEDPTKAPTSETEILMENSADYQGDIRLTPKQRAHIKEGRLAQAPGWADSVAQYEVNATLQKLVSDYSLGRLNGGKIRFHQNRSLWNPGQTPDQNKNIVAAVHACWSMVGRTGGMQKLSIRKNGCVHFGIIIHEFMHAAGFWHEQSSHNRDNYISVHLENIRDDKQHNFYKGTSNKDLGLQYDYHSIMHYRAHSFSKNGRQTITPKEEGVTIGQRNGFSELDVKGLNLLYKCEDGGSCVGGVSIGGQCLVFSQGKRTWADAKATCEADGN</sequence>
<evidence type="ECO:0000313" key="11">
    <source>
        <dbReference type="Proteomes" id="UP001497623"/>
    </source>
</evidence>
<reference evidence="10 11" key="1">
    <citation type="submission" date="2024-05" db="EMBL/GenBank/DDBJ databases">
        <authorList>
            <person name="Wallberg A."/>
        </authorList>
    </citation>
    <scope>NUCLEOTIDE SEQUENCE [LARGE SCALE GENOMIC DNA]</scope>
</reference>
<dbReference type="PROSITE" id="PS51864">
    <property type="entry name" value="ASTACIN"/>
    <property type="match status" value="1"/>
</dbReference>
<comment type="caution">
    <text evidence="10">The sequence shown here is derived from an EMBL/GenBank/DDBJ whole genome shotgun (WGS) entry which is preliminary data.</text>
</comment>
<evidence type="ECO:0000256" key="6">
    <source>
        <dbReference type="PROSITE-ProRule" id="PRU01211"/>
    </source>
</evidence>
<dbReference type="PANTHER" id="PTHR10127">
    <property type="entry name" value="DISCOIDIN, CUB, EGF, LAMININ , AND ZINC METALLOPROTEASE DOMAIN CONTAINING"/>
    <property type="match status" value="1"/>
</dbReference>
<keyword evidence="4 6" id="KW-0862">Zinc</keyword>
<protein>
    <recommendedName>
        <fullName evidence="7">Metalloendopeptidase</fullName>
        <ecNumber evidence="7">3.4.24.-</ecNumber>
    </recommendedName>
</protein>
<dbReference type="SUPFAM" id="SSF55486">
    <property type="entry name" value="Metalloproteases ('zincins'), catalytic domain"/>
    <property type="match status" value="1"/>
</dbReference>
<dbReference type="SMART" id="SM00235">
    <property type="entry name" value="ZnMc"/>
    <property type="match status" value="1"/>
</dbReference>
<gene>
    <name evidence="10" type="ORF">MNOR_LOCUS25110</name>
</gene>
<evidence type="ECO:0000256" key="7">
    <source>
        <dbReference type="RuleBase" id="RU361183"/>
    </source>
</evidence>
<keyword evidence="1 6" id="KW-0645">Protease</keyword>
<name>A0AAV2RJZ9_MEGNR</name>
<dbReference type="InterPro" id="IPR001506">
    <property type="entry name" value="Peptidase_M12A"/>
</dbReference>
<dbReference type="InterPro" id="IPR006026">
    <property type="entry name" value="Peptidase_Metallo"/>
</dbReference>
<feature type="active site" evidence="6">
    <location>
        <position position="256"/>
    </location>
</feature>
<feature type="binding site" evidence="6">
    <location>
        <position position="259"/>
    </location>
    <ligand>
        <name>Zn(2+)</name>
        <dbReference type="ChEBI" id="CHEBI:29105"/>
        <note>catalytic</note>
    </ligand>
</feature>
<keyword evidence="11" id="KW-1185">Reference proteome</keyword>
<evidence type="ECO:0000256" key="1">
    <source>
        <dbReference type="ARBA" id="ARBA00022670"/>
    </source>
</evidence>
<dbReference type="CDD" id="cd04280">
    <property type="entry name" value="ZnMc_astacin_like"/>
    <property type="match status" value="1"/>
</dbReference>
<keyword evidence="5 6" id="KW-0482">Metalloprotease</keyword>
<dbReference type="InterPro" id="IPR024079">
    <property type="entry name" value="MetalloPept_cat_dom_sf"/>
</dbReference>
<feature type="binding site" evidence="6">
    <location>
        <position position="265"/>
    </location>
    <ligand>
        <name>Zn(2+)</name>
        <dbReference type="ChEBI" id="CHEBI:29105"/>
        <note>catalytic</note>
    </ligand>
</feature>
<feature type="non-terminal residue" evidence="10">
    <location>
        <position position="392"/>
    </location>
</feature>
<dbReference type="Proteomes" id="UP001497623">
    <property type="component" value="Unassembled WGS sequence"/>
</dbReference>
<feature type="domain" description="Peptidase M12A" evidence="9">
    <location>
        <begin position="227"/>
        <end position="355"/>
    </location>
</feature>
<proteinExistence type="predicted"/>
<accession>A0AAV2RJZ9</accession>